<dbReference type="AlphaFoldDB" id="A0A9J6A5M2"/>
<sequence length="119" mass="13057">MSTPEKEKDHPSTEGQLHREMWTLNSHLEALVRRAEALDTSVAGGGAGTVDDRVEMMLLMDDPPFTKTFEIYEKVVSKSPNGFAVSVNGVCEITPGVGDGTSFDGWSQEKRGCQRNLEL</sequence>
<evidence type="ECO:0000256" key="1">
    <source>
        <dbReference type="SAM" id="MobiDB-lite"/>
    </source>
</evidence>
<dbReference type="Proteomes" id="UP000824120">
    <property type="component" value="Chromosome 2"/>
</dbReference>
<evidence type="ECO:0000313" key="3">
    <source>
        <dbReference type="Proteomes" id="UP000824120"/>
    </source>
</evidence>
<reference evidence="2 3" key="1">
    <citation type="submission" date="2020-09" db="EMBL/GenBank/DDBJ databases">
        <title>De no assembly of potato wild relative species, Solanum commersonii.</title>
        <authorList>
            <person name="Cho K."/>
        </authorList>
    </citation>
    <scope>NUCLEOTIDE SEQUENCE [LARGE SCALE GENOMIC DNA]</scope>
    <source>
        <strain evidence="2">LZ3.2</strain>
        <tissue evidence="2">Leaf</tissue>
    </source>
</reference>
<comment type="caution">
    <text evidence="2">The sequence shown here is derived from an EMBL/GenBank/DDBJ whole genome shotgun (WGS) entry which is preliminary data.</text>
</comment>
<accession>A0A9J6A5M2</accession>
<evidence type="ECO:0000313" key="2">
    <source>
        <dbReference type="EMBL" id="KAG5619841.1"/>
    </source>
</evidence>
<proteinExistence type="predicted"/>
<protein>
    <submittedName>
        <fullName evidence="2">Uncharacterized protein</fullName>
    </submittedName>
</protein>
<keyword evidence="3" id="KW-1185">Reference proteome</keyword>
<organism evidence="2 3">
    <name type="scientific">Solanum commersonii</name>
    <name type="common">Commerson's wild potato</name>
    <name type="synonym">Commerson's nightshade</name>
    <dbReference type="NCBI Taxonomy" id="4109"/>
    <lineage>
        <taxon>Eukaryota</taxon>
        <taxon>Viridiplantae</taxon>
        <taxon>Streptophyta</taxon>
        <taxon>Embryophyta</taxon>
        <taxon>Tracheophyta</taxon>
        <taxon>Spermatophyta</taxon>
        <taxon>Magnoliopsida</taxon>
        <taxon>eudicotyledons</taxon>
        <taxon>Gunneridae</taxon>
        <taxon>Pentapetalae</taxon>
        <taxon>asterids</taxon>
        <taxon>lamiids</taxon>
        <taxon>Solanales</taxon>
        <taxon>Solanaceae</taxon>
        <taxon>Solanoideae</taxon>
        <taxon>Solaneae</taxon>
        <taxon>Solanum</taxon>
    </lineage>
</organism>
<feature type="region of interest" description="Disordered" evidence="1">
    <location>
        <begin position="98"/>
        <end position="119"/>
    </location>
</feature>
<gene>
    <name evidence="2" type="ORF">H5410_005059</name>
</gene>
<feature type="compositionally biased region" description="Basic and acidic residues" evidence="1">
    <location>
        <begin position="107"/>
        <end position="119"/>
    </location>
</feature>
<dbReference type="EMBL" id="JACXVP010000002">
    <property type="protein sequence ID" value="KAG5619841.1"/>
    <property type="molecule type" value="Genomic_DNA"/>
</dbReference>
<name>A0A9J6A5M2_SOLCO</name>